<evidence type="ECO:0000313" key="2">
    <source>
        <dbReference type="Proteomes" id="UP000435138"/>
    </source>
</evidence>
<keyword evidence="2" id="KW-1185">Reference proteome</keyword>
<organism evidence="1 2">
    <name type="scientific">Endobacterium cereale</name>
    <dbReference type="NCBI Taxonomy" id="2663029"/>
    <lineage>
        <taxon>Bacteria</taxon>
        <taxon>Pseudomonadati</taxon>
        <taxon>Pseudomonadota</taxon>
        <taxon>Alphaproteobacteria</taxon>
        <taxon>Hyphomicrobiales</taxon>
        <taxon>Rhizobiaceae</taxon>
        <taxon>Endobacterium</taxon>
    </lineage>
</organism>
<dbReference type="RefSeq" id="WP_153358624.1">
    <property type="nucleotide sequence ID" value="NZ_WIXI01000050.1"/>
</dbReference>
<name>A0A6A8AK99_9HYPH</name>
<evidence type="ECO:0000313" key="1">
    <source>
        <dbReference type="EMBL" id="MQY49161.1"/>
    </source>
</evidence>
<gene>
    <name evidence="1" type="ORF">GAO09_24290</name>
</gene>
<reference evidence="1 2" key="1">
    <citation type="submission" date="2019-11" db="EMBL/GenBank/DDBJ databases">
        <title>Genome analysis of Rhizobacterium cereale a novel genus and species isolated from maize roots in North Spain.</title>
        <authorList>
            <person name="Menendez E."/>
            <person name="Flores-Felix J.D."/>
            <person name="Ramirez-Bahena M.-H."/>
            <person name="Igual J.M."/>
            <person name="Garcia-Fraile P."/>
            <person name="Peix A."/>
            <person name="Velazquez E."/>
        </authorList>
    </citation>
    <scope>NUCLEOTIDE SEQUENCE [LARGE SCALE GENOMIC DNA]</scope>
    <source>
        <strain evidence="1 2">RZME27</strain>
    </source>
</reference>
<comment type="caution">
    <text evidence="1">The sequence shown here is derived from an EMBL/GenBank/DDBJ whole genome shotgun (WGS) entry which is preliminary data.</text>
</comment>
<dbReference type="EMBL" id="WIXI01000050">
    <property type="protein sequence ID" value="MQY49161.1"/>
    <property type="molecule type" value="Genomic_DNA"/>
</dbReference>
<dbReference type="AlphaFoldDB" id="A0A6A8AK99"/>
<proteinExistence type="predicted"/>
<accession>A0A6A8AK99</accession>
<sequence length="77" mass="8843">MQNYFDILPHSTGWIYVIGGMPSASYPSYALCLKAAHLHAERDRHRLQKPVFRRQELDGGMAHCDQNVTTPYPQIRS</sequence>
<protein>
    <submittedName>
        <fullName evidence="1">Uncharacterized protein</fullName>
    </submittedName>
</protein>
<dbReference type="Proteomes" id="UP000435138">
    <property type="component" value="Unassembled WGS sequence"/>
</dbReference>